<dbReference type="GO" id="GO:0061844">
    <property type="term" value="P:antimicrobial humoral immune response mediated by antimicrobial peptide"/>
    <property type="evidence" value="ECO:0007669"/>
    <property type="project" value="TreeGrafter"/>
</dbReference>
<dbReference type="GO" id="GO:0008009">
    <property type="term" value="F:chemokine activity"/>
    <property type="evidence" value="ECO:0007669"/>
    <property type="project" value="InterPro"/>
</dbReference>
<evidence type="ECO:0000259" key="9">
    <source>
        <dbReference type="SMART" id="SM00199"/>
    </source>
</evidence>
<dbReference type="InterPro" id="IPR036048">
    <property type="entry name" value="Interleukin_8-like_sf"/>
</dbReference>
<evidence type="ECO:0000256" key="6">
    <source>
        <dbReference type="ARBA" id="ARBA00022729"/>
    </source>
</evidence>
<gene>
    <name evidence="10" type="primary">Ccl26</name>
    <name evidence="10" type="ORF">PHOROB_LOCUS15458</name>
</gene>
<evidence type="ECO:0000313" key="10">
    <source>
        <dbReference type="EMBL" id="CAH7255254.1"/>
    </source>
</evidence>
<comment type="caution">
    <text evidence="10">The sequence shown here is derived from an EMBL/GenBank/DDBJ whole genome shotgun (WGS) entry which is preliminary data.</text>
</comment>
<dbReference type="GO" id="GO:0005615">
    <property type="term" value="C:extracellular space"/>
    <property type="evidence" value="ECO:0007669"/>
    <property type="project" value="UniProtKB-KW"/>
</dbReference>
<dbReference type="GO" id="GO:0070098">
    <property type="term" value="P:chemokine-mediated signaling pathway"/>
    <property type="evidence" value="ECO:0007669"/>
    <property type="project" value="TreeGrafter"/>
</dbReference>
<evidence type="ECO:0000256" key="3">
    <source>
        <dbReference type="ARBA" id="ARBA00022500"/>
    </source>
</evidence>
<evidence type="ECO:0000256" key="8">
    <source>
        <dbReference type="SAM" id="SignalP"/>
    </source>
</evidence>
<name>A0AAV0A4B9_PHORO</name>
<organism evidence="10 11">
    <name type="scientific">Phodopus roborovskii</name>
    <name type="common">Roborovski's desert hamster</name>
    <name type="synonym">Cricetulus roborovskii</name>
    <dbReference type="NCBI Taxonomy" id="109678"/>
    <lineage>
        <taxon>Eukaryota</taxon>
        <taxon>Metazoa</taxon>
        <taxon>Chordata</taxon>
        <taxon>Craniata</taxon>
        <taxon>Vertebrata</taxon>
        <taxon>Euteleostomi</taxon>
        <taxon>Mammalia</taxon>
        <taxon>Eutheria</taxon>
        <taxon>Euarchontoglires</taxon>
        <taxon>Glires</taxon>
        <taxon>Rodentia</taxon>
        <taxon>Myomorpha</taxon>
        <taxon>Muroidea</taxon>
        <taxon>Cricetidae</taxon>
        <taxon>Cricetinae</taxon>
        <taxon>Phodopus</taxon>
    </lineage>
</organism>
<evidence type="ECO:0000256" key="4">
    <source>
        <dbReference type="ARBA" id="ARBA00022514"/>
    </source>
</evidence>
<dbReference type="Gene3D" id="2.40.50.40">
    <property type="match status" value="1"/>
</dbReference>
<comment type="subcellular location">
    <subcellularLocation>
        <location evidence="1">Secreted</location>
    </subcellularLocation>
</comment>
<keyword evidence="3" id="KW-0145">Chemotaxis</keyword>
<dbReference type="GO" id="GO:0048020">
    <property type="term" value="F:CCR chemokine receptor binding"/>
    <property type="evidence" value="ECO:0007669"/>
    <property type="project" value="TreeGrafter"/>
</dbReference>
<feature type="chain" id="PRO_5043998438" evidence="8">
    <location>
        <begin position="24"/>
        <end position="103"/>
    </location>
</feature>
<feature type="domain" description="Chemokine interleukin-8-like" evidence="9">
    <location>
        <begin position="30"/>
        <end position="88"/>
    </location>
</feature>
<feature type="signal peptide" evidence="8">
    <location>
        <begin position="1"/>
        <end position="23"/>
    </location>
</feature>
<dbReference type="GO" id="GO:0006954">
    <property type="term" value="P:inflammatory response"/>
    <property type="evidence" value="ECO:0007669"/>
    <property type="project" value="TreeGrafter"/>
</dbReference>
<dbReference type="CDD" id="cd00272">
    <property type="entry name" value="Chemokine_CC"/>
    <property type="match status" value="1"/>
</dbReference>
<protein>
    <submittedName>
        <fullName evidence="10">Ccl26 protein</fullName>
    </submittedName>
</protein>
<dbReference type="GO" id="GO:0048245">
    <property type="term" value="P:eosinophil chemotaxis"/>
    <property type="evidence" value="ECO:0007669"/>
    <property type="project" value="TreeGrafter"/>
</dbReference>
<dbReference type="GO" id="GO:0030335">
    <property type="term" value="P:positive regulation of cell migration"/>
    <property type="evidence" value="ECO:0007669"/>
    <property type="project" value="TreeGrafter"/>
</dbReference>
<evidence type="ECO:0000313" key="11">
    <source>
        <dbReference type="Proteomes" id="UP001152836"/>
    </source>
</evidence>
<sequence length="103" mass="11726">MKTFSLSPIVLLTLFLSVHLGAATCESEMSRPCCLSYHHMIIPWDWVYTYELAKTSCSHEFVILTTKRGKKICVQPQAKWVQRYISRLKAQKHAGVLAQGSLN</sequence>
<evidence type="ECO:0000256" key="5">
    <source>
        <dbReference type="ARBA" id="ARBA00022525"/>
    </source>
</evidence>
<proteinExistence type="inferred from homology"/>
<dbReference type="InterPro" id="IPR001811">
    <property type="entry name" value="Chemokine_IL8-like_dom"/>
</dbReference>
<keyword evidence="5" id="KW-0964">Secreted</keyword>
<dbReference type="SMART" id="SM00199">
    <property type="entry name" value="SCY"/>
    <property type="match status" value="1"/>
</dbReference>
<dbReference type="InterPro" id="IPR039809">
    <property type="entry name" value="Chemokine_b/g/d"/>
</dbReference>
<keyword evidence="7" id="KW-1015">Disulfide bond</keyword>
<dbReference type="AlphaFoldDB" id="A0AAV0A4B9"/>
<evidence type="ECO:0000256" key="7">
    <source>
        <dbReference type="ARBA" id="ARBA00023157"/>
    </source>
</evidence>
<evidence type="ECO:0000256" key="2">
    <source>
        <dbReference type="ARBA" id="ARBA00010868"/>
    </source>
</evidence>
<dbReference type="PANTHER" id="PTHR12015:SF73">
    <property type="entry name" value="C-C MOTIF CHEMOKINE 26"/>
    <property type="match status" value="1"/>
</dbReference>
<evidence type="ECO:0000256" key="1">
    <source>
        <dbReference type="ARBA" id="ARBA00004613"/>
    </source>
</evidence>
<dbReference type="EMBL" id="CALSGD010001582">
    <property type="protein sequence ID" value="CAH7255254.1"/>
    <property type="molecule type" value="Genomic_DNA"/>
</dbReference>
<accession>A0AAV0A4B9</accession>
<keyword evidence="11" id="KW-1185">Reference proteome</keyword>
<dbReference type="Pfam" id="PF00048">
    <property type="entry name" value="IL8"/>
    <property type="match status" value="1"/>
</dbReference>
<dbReference type="Proteomes" id="UP001152836">
    <property type="component" value="Unassembled WGS sequence"/>
</dbReference>
<dbReference type="SUPFAM" id="SSF54117">
    <property type="entry name" value="Interleukin 8-like chemokines"/>
    <property type="match status" value="1"/>
</dbReference>
<keyword evidence="6 8" id="KW-0732">Signal</keyword>
<dbReference type="PANTHER" id="PTHR12015">
    <property type="entry name" value="SMALL INDUCIBLE CYTOKINE A"/>
    <property type="match status" value="1"/>
</dbReference>
<reference evidence="10" key="1">
    <citation type="submission" date="2022-06" db="EMBL/GenBank/DDBJ databases">
        <authorList>
            <person name="Andreotti S."/>
            <person name="Wyler E."/>
        </authorList>
    </citation>
    <scope>NUCLEOTIDE SEQUENCE</scope>
</reference>
<dbReference type="FunFam" id="2.40.50.40:FF:000002">
    <property type="entry name" value="C-C motif chemokine"/>
    <property type="match status" value="1"/>
</dbReference>
<keyword evidence="4" id="KW-0202">Cytokine</keyword>
<comment type="similarity">
    <text evidence="2">Belongs to the intercrine beta (chemokine CC) family.</text>
</comment>